<evidence type="ECO:0000259" key="4">
    <source>
        <dbReference type="PROSITE" id="PS51208"/>
    </source>
</evidence>
<dbReference type="OrthoDB" id="267336at2"/>
<evidence type="ECO:0000256" key="1">
    <source>
        <dbReference type="RuleBase" id="RU363034"/>
    </source>
</evidence>
<evidence type="ECO:0000256" key="2">
    <source>
        <dbReference type="SAM" id="SignalP"/>
    </source>
</evidence>
<name>Q2NDA8_ERYLH</name>
<keyword evidence="1 5" id="KW-0645">Protease</keyword>
<dbReference type="InterPro" id="IPR033116">
    <property type="entry name" value="TRYPSIN_SER"/>
</dbReference>
<dbReference type="eggNOG" id="COG4625">
    <property type="taxonomic scope" value="Bacteria"/>
</dbReference>
<dbReference type="GO" id="GO:0004252">
    <property type="term" value="F:serine-type endopeptidase activity"/>
    <property type="evidence" value="ECO:0007669"/>
    <property type="project" value="InterPro"/>
</dbReference>
<keyword evidence="2" id="KW-0732">Signal</keyword>
<protein>
    <submittedName>
        <fullName evidence="5">Serine protease</fullName>
    </submittedName>
</protein>
<dbReference type="InterPro" id="IPR009003">
    <property type="entry name" value="Peptidase_S1_PA"/>
</dbReference>
<dbReference type="InterPro" id="IPR006315">
    <property type="entry name" value="OM_autotransptr_brl_dom"/>
</dbReference>
<evidence type="ECO:0000313" key="6">
    <source>
        <dbReference type="Proteomes" id="UP000008808"/>
    </source>
</evidence>
<dbReference type="Gene3D" id="2.40.10.10">
    <property type="entry name" value="Trypsin-like serine proteases"/>
    <property type="match status" value="1"/>
</dbReference>
<feature type="domain" description="Autotransporter" evidence="4">
    <location>
        <begin position="836"/>
        <end position="1126"/>
    </location>
</feature>
<dbReference type="InterPro" id="IPR005546">
    <property type="entry name" value="Autotransporte_beta"/>
</dbReference>
<feature type="signal peptide" evidence="2">
    <location>
        <begin position="1"/>
        <end position="26"/>
    </location>
</feature>
<dbReference type="PROSITE" id="PS51208">
    <property type="entry name" value="AUTOTRANSPORTER"/>
    <property type="match status" value="1"/>
</dbReference>
<feature type="chain" id="PRO_5004213000" evidence="2">
    <location>
        <begin position="27"/>
        <end position="1126"/>
    </location>
</feature>
<accession>Q2NDA8</accession>
<dbReference type="RefSeq" id="WP_011413209.1">
    <property type="nucleotide sequence ID" value="NC_007722.1"/>
</dbReference>
<dbReference type="KEGG" id="eli:ELI_01205"/>
<dbReference type="eggNOG" id="COG3591">
    <property type="taxonomic scope" value="Bacteria"/>
</dbReference>
<dbReference type="SUPFAM" id="SSF50494">
    <property type="entry name" value="Trypsin-like serine proteases"/>
    <property type="match status" value="1"/>
</dbReference>
<dbReference type="Gene3D" id="2.40.128.130">
    <property type="entry name" value="Autotransporter beta-domain"/>
    <property type="match status" value="1"/>
</dbReference>
<dbReference type="InterPro" id="IPR043504">
    <property type="entry name" value="Peptidase_S1_PA_chymotrypsin"/>
</dbReference>
<keyword evidence="1" id="KW-0378">Hydrolase</keyword>
<dbReference type="Pfam" id="PF00089">
    <property type="entry name" value="Trypsin"/>
    <property type="match status" value="1"/>
</dbReference>
<dbReference type="EMBL" id="CP000157">
    <property type="protein sequence ID" value="ABC62333.1"/>
    <property type="molecule type" value="Genomic_DNA"/>
</dbReference>
<proteinExistence type="predicted"/>
<dbReference type="AlphaFoldDB" id="Q2NDA8"/>
<dbReference type="HOGENOM" id="CLU_281432_0_0_5"/>
<dbReference type="Pfam" id="PF03797">
    <property type="entry name" value="Autotransporter"/>
    <property type="match status" value="1"/>
</dbReference>
<dbReference type="InterPro" id="IPR036709">
    <property type="entry name" value="Autotransporte_beta_dom_sf"/>
</dbReference>
<dbReference type="GO" id="GO:0019867">
    <property type="term" value="C:outer membrane"/>
    <property type="evidence" value="ECO:0007669"/>
    <property type="project" value="InterPro"/>
</dbReference>
<evidence type="ECO:0000259" key="3">
    <source>
        <dbReference type="PROSITE" id="PS50240"/>
    </source>
</evidence>
<evidence type="ECO:0000313" key="5">
    <source>
        <dbReference type="EMBL" id="ABC62333.1"/>
    </source>
</evidence>
<dbReference type="NCBIfam" id="TIGR01414">
    <property type="entry name" value="autotrans_barl"/>
    <property type="match status" value="1"/>
</dbReference>
<reference evidence="6" key="1">
    <citation type="journal article" date="2009" name="J. Bacteriol.">
        <title>Complete genome sequence of Erythrobacter litoralis HTCC2594.</title>
        <authorList>
            <person name="Oh H.M."/>
            <person name="Giovannoni S.J."/>
            <person name="Ferriera S."/>
            <person name="Johnson J."/>
            <person name="Cho J.C."/>
        </authorList>
    </citation>
    <scope>NUCLEOTIDE SEQUENCE [LARGE SCALE GENOMIC DNA]</scope>
    <source>
        <strain evidence="6">HTCC2594</strain>
    </source>
</reference>
<dbReference type="PROSITE" id="PS50240">
    <property type="entry name" value="TRYPSIN_DOM"/>
    <property type="match status" value="1"/>
</dbReference>
<dbReference type="InterPro" id="IPR024697">
    <property type="entry name" value="UCP037923"/>
</dbReference>
<dbReference type="InterPro" id="IPR001254">
    <property type="entry name" value="Trypsin_dom"/>
</dbReference>
<keyword evidence="6" id="KW-1185">Reference proteome</keyword>
<dbReference type="PIRSF" id="PIRSF037923">
    <property type="entry name" value="UCP037923"/>
    <property type="match status" value="1"/>
</dbReference>
<sequence>MKTRKYLVGVATIGLATALASSPALANDDNDASDEVSLEAQGNFAGFRTMQSADIIVSTEIAIGTPGPAIERQVNGALVPAYPELIVRDDIGTAGAVDTANTLPSVVQIFRQSNISGGVFFNCTGTMINPRTVLTAAHCLNARGSEDYGLPSTGADSTMLVATGVDTSSRLFNYLDFGSGYNEGGVAQSTDVIIHPSANLENGALPFPWADVAFIALDTPITDVPAMPLLLTPLDELTHMIVTGYGTTGTGETGAQGIGFLRRVGENMLGAVATSADLIDTIFPGFAPSESSLGFETQALYWIDFDDPRRTSPGEDSCTFDGFGINCPNIDTVLAIDWFDGDALPQEAGTAPGDSGSPLIADQIAPFPLITGVLSGGFDFFGTGNRYGDISFYNPLYPFFEFITENTPYKYVSAKSGNGVWSDPARWTQDLDPGFFIEDSDGNIVNGVPGGDEPGVYEQGPRLGLILGEDISGNSNDATAVLPPEGTPNFGANIPESSVLLGPGSTGFVPNNTDGTPGTAFENPALYFDVLLVNPGTTTVDMDVEIDRLTIDGKNTGFALPEAYEFTSIIGVEQYRGNAEIDGQLNAGNVLLFGGTMGGDGTVATNAFFNVSGVVSPGGDNAIGTFTIDGDYVQTSQGTLLVDVKRRGKKPLEFDQLVVTGDASLAGDLFVKPTGKITAKFGAEWTVLTANSVLGNFDEVTLLTRSPVLFAGTRVDGGDVIVAIGANPIAQIVGAQSDLSSLASVLDTLRFGGRYADFESVFSVVDMAGFDIFGQTLAGLTPTSGFQQTFSATNFAQRFTGQVAQRTLRLRGADSGAAGFSAAGSASFAQAGTAPGTKGKLGFFASVSGSYLTMAQGDRNTGTNAVREAAFTEAGELTLGADYKVADGLVIGVAMSSVRDSANAFGALSPMDNESTSGAIYAAKTFGRGFADAYFGFSDQRYGTARGSVGNATGSFNSAIGNAEGSQNFAGIRMGYAMEPMENVRLGPVASVDYVRSNLGGYREYGAGQFGLNVDDRSFTSIGAKIGAMASLGMKVGQTGVIKAFGSVAYARELGDSQDVVTASFVGAADLPFSIARQLDTQWVAVNAGAEMALTNRLSTQLSVTSDIGRGELTNNQANMTLNWRF</sequence>
<feature type="domain" description="Peptidase S1" evidence="3">
    <location>
        <begin position="86"/>
        <end position="408"/>
    </location>
</feature>
<dbReference type="PROSITE" id="PS00135">
    <property type="entry name" value="TRYPSIN_SER"/>
    <property type="match status" value="1"/>
</dbReference>
<dbReference type="PROSITE" id="PS00134">
    <property type="entry name" value="TRYPSIN_HIS"/>
    <property type="match status" value="1"/>
</dbReference>
<dbReference type="SMART" id="SM00869">
    <property type="entry name" value="Autotransporter"/>
    <property type="match status" value="1"/>
</dbReference>
<dbReference type="Proteomes" id="UP000008808">
    <property type="component" value="Chromosome"/>
</dbReference>
<dbReference type="GO" id="GO:0006508">
    <property type="term" value="P:proteolysis"/>
    <property type="evidence" value="ECO:0007669"/>
    <property type="project" value="UniProtKB-KW"/>
</dbReference>
<gene>
    <name evidence="5" type="ordered locus">ELI_01205</name>
</gene>
<dbReference type="PANTHER" id="PTHR24260:SF132">
    <property type="entry name" value="PEPTIDASE S1 DOMAIN-CONTAINING PROTEIN"/>
    <property type="match status" value="1"/>
</dbReference>
<keyword evidence="1" id="KW-0720">Serine protease</keyword>
<dbReference type="InterPro" id="IPR018114">
    <property type="entry name" value="TRYPSIN_HIS"/>
</dbReference>
<dbReference type="PANTHER" id="PTHR24260">
    <property type="match status" value="1"/>
</dbReference>
<dbReference type="SUPFAM" id="SSF103515">
    <property type="entry name" value="Autotransporter"/>
    <property type="match status" value="1"/>
</dbReference>
<organism evidence="5 6">
    <name type="scientific">Erythrobacter litoralis (strain HTCC2594)</name>
    <dbReference type="NCBI Taxonomy" id="314225"/>
    <lineage>
        <taxon>Bacteria</taxon>
        <taxon>Pseudomonadati</taxon>
        <taxon>Pseudomonadota</taxon>
        <taxon>Alphaproteobacteria</taxon>
        <taxon>Sphingomonadales</taxon>
        <taxon>Erythrobacteraceae</taxon>
        <taxon>Erythrobacter/Porphyrobacter group</taxon>
        <taxon>Erythrobacter</taxon>
    </lineage>
</organism>
<dbReference type="InterPro" id="IPR051333">
    <property type="entry name" value="CLIP_Serine_Protease"/>
</dbReference>
<dbReference type="SMART" id="SM00020">
    <property type="entry name" value="Tryp_SPc"/>
    <property type="match status" value="1"/>
</dbReference>
<dbReference type="STRING" id="314225.ELI_01205"/>